<sequence length="276" mass="32028">MDYNFIFRITVLLVSISCLVSFSEWYVLLNNIKVKNAFAWEVYSTQNKYYQKRFFLKFITPFLSNKVNYLLYGGMISSILLIIGTFITSYSYFLLPLLFVLLLLKQIQTPFGLEGSDQMQLIVVGSLSLVLLDIEKGAFLAFVFISIQLIFSYFFAGLSKIKSQVWRNGDAITLTLKTNSYGNKAIFEFLKNKTKLSKIICWFIISWEILFILSPFLPTNLFYLMVFLAFLFHLSNALIMRLNGFFLTWISTFPSIVFFHLCLVGEVETFANIVYK</sequence>
<keyword evidence="3 5" id="KW-1133">Transmembrane helix</keyword>
<dbReference type="AlphaFoldDB" id="A0A285MUW5"/>
<accession>A0A285MUW5</accession>
<feature type="domain" description="HTTM-like" evidence="6">
    <location>
        <begin position="21"/>
        <end position="263"/>
    </location>
</feature>
<comment type="subcellular location">
    <subcellularLocation>
        <location evidence="1">Endomembrane system</location>
        <topology evidence="1">Multi-pass membrane protein</topology>
    </subcellularLocation>
</comment>
<reference evidence="8" key="1">
    <citation type="submission" date="2017-09" db="EMBL/GenBank/DDBJ databases">
        <authorList>
            <person name="Varghese N."/>
            <person name="Submissions S."/>
        </authorList>
    </citation>
    <scope>NUCLEOTIDE SEQUENCE [LARGE SCALE GENOMIC DNA]</scope>
    <source>
        <strain evidence="8">DSM 25885</strain>
    </source>
</reference>
<feature type="transmembrane region" description="Helical" evidence="5">
    <location>
        <begin position="246"/>
        <end position="267"/>
    </location>
</feature>
<evidence type="ECO:0000256" key="1">
    <source>
        <dbReference type="ARBA" id="ARBA00004127"/>
    </source>
</evidence>
<evidence type="ECO:0000313" key="7">
    <source>
        <dbReference type="EMBL" id="SNZ00974.1"/>
    </source>
</evidence>
<dbReference type="OrthoDB" id="1496138at2"/>
<organism evidence="7 8">
    <name type="scientific">Flagellimonas pacifica</name>
    <dbReference type="NCBI Taxonomy" id="1247520"/>
    <lineage>
        <taxon>Bacteria</taxon>
        <taxon>Pseudomonadati</taxon>
        <taxon>Bacteroidota</taxon>
        <taxon>Flavobacteriia</taxon>
        <taxon>Flavobacteriales</taxon>
        <taxon>Flavobacteriaceae</taxon>
        <taxon>Flagellimonas</taxon>
    </lineage>
</organism>
<protein>
    <recommendedName>
        <fullName evidence="6">HTTM-like domain-containing protein</fullName>
    </recommendedName>
</protein>
<feature type="transmembrane region" description="Helical" evidence="5">
    <location>
        <begin position="78"/>
        <end position="104"/>
    </location>
</feature>
<dbReference type="Proteomes" id="UP000219048">
    <property type="component" value="Unassembled WGS sequence"/>
</dbReference>
<evidence type="ECO:0000256" key="4">
    <source>
        <dbReference type="ARBA" id="ARBA00023136"/>
    </source>
</evidence>
<evidence type="ECO:0000256" key="2">
    <source>
        <dbReference type="ARBA" id="ARBA00022692"/>
    </source>
</evidence>
<dbReference type="RefSeq" id="WP_097046427.1">
    <property type="nucleotide sequence ID" value="NZ_OBEH01000004.1"/>
</dbReference>
<proteinExistence type="predicted"/>
<dbReference type="GO" id="GO:0012505">
    <property type="term" value="C:endomembrane system"/>
    <property type="evidence" value="ECO:0007669"/>
    <property type="project" value="UniProtKB-SubCell"/>
</dbReference>
<dbReference type="SMART" id="SM00752">
    <property type="entry name" value="HTTM"/>
    <property type="match status" value="1"/>
</dbReference>
<keyword evidence="8" id="KW-1185">Reference proteome</keyword>
<name>A0A285MUW5_9FLAO</name>
<dbReference type="InterPro" id="IPR011020">
    <property type="entry name" value="HTTM-like"/>
</dbReference>
<evidence type="ECO:0000313" key="8">
    <source>
        <dbReference type="Proteomes" id="UP000219048"/>
    </source>
</evidence>
<evidence type="ECO:0000256" key="3">
    <source>
        <dbReference type="ARBA" id="ARBA00022989"/>
    </source>
</evidence>
<keyword evidence="4 5" id="KW-0472">Membrane</keyword>
<evidence type="ECO:0000256" key="5">
    <source>
        <dbReference type="SAM" id="Phobius"/>
    </source>
</evidence>
<gene>
    <name evidence="7" type="ORF">SAMN06265377_2804</name>
</gene>
<evidence type="ECO:0000259" key="6">
    <source>
        <dbReference type="SMART" id="SM00752"/>
    </source>
</evidence>
<feature type="transmembrane region" description="Helical" evidence="5">
    <location>
        <begin position="6"/>
        <end position="28"/>
    </location>
</feature>
<keyword evidence="2 5" id="KW-0812">Transmembrane</keyword>
<dbReference type="EMBL" id="OBEH01000004">
    <property type="protein sequence ID" value="SNZ00974.1"/>
    <property type="molecule type" value="Genomic_DNA"/>
</dbReference>
<feature type="transmembrane region" description="Helical" evidence="5">
    <location>
        <begin position="138"/>
        <end position="158"/>
    </location>
</feature>
<feature type="transmembrane region" description="Helical" evidence="5">
    <location>
        <begin position="199"/>
        <end position="216"/>
    </location>
</feature>